<dbReference type="InterPro" id="IPR058525">
    <property type="entry name" value="DUF8212"/>
</dbReference>
<evidence type="ECO:0000313" key="6">
    <source>
        <dbReference type="EMBL" id="RDW57753.1"/>
    </source>
</evidence>
<feature type="repeat" description="ANK" evidence="3">
    <location>
        <begin position="660"/>
        <end position="692"/>
    </location>
</feature>
<dbReference type="Pfam" id="PF00023">
    <property type="entry name" value="Ank"/>
    <property type="match status" value="1"/>
</dbReference>
<feature type="repeat" description="ANK" evidence="3">
    <location>
        <begin position="693"/>
        <end position="725"/>
    </location>
</feature>
<feature type="repeat" description="ANK" evidence="3">
    <location>
        <begin position="594"/>
        <end position="626"/>
    </location>
</feature>
<dbReference type="Proteomes" id="UP000256328">
    <property type="component" value="Unassembled WGS sequence"/>
</dbReference>
<dbReference type="Pfam" id="PF13606">
    <property type="entry name" value="Ank_3"/>
    <property type="match status" value="1"/>
</dbReference>
<organism evidence="6 7">
    <name type="scientific">Coleophoma crateriformis</name>
    <dbReference type="NCBI Taxonomy" id="565419"/>
    <lineage>
        <taxon>Eukaryota</taxon>
        <taxon>Fungi</taxon>
        <taxon>Dikarya</taxon>
        <taxon>Ascomycota</taxon>
        <taxon>Pezizomycotina</taxon>
        <taxon>Leotiomycetes</taxon>
        <taxon>Helotiales</taxon>
        <taxon>Dermateaceae</taxon>
        <taxon>Coleophoma</taxon>
    </lineage>
</organism>
<dbReference type="InterPro" id="IPR002110">
    <property type="entry name" value="Ankyrin_rpt"/>
</dbReference>
<dbReference type="PANTHER" id="PTHR24198">
    <property type="entry name" value="ANKYRIN REPEAT AND PROTEIN KINASE DOMAIN-CONTAINING PROTEIN"/>
    <property type="match status" value="1"/>
</dbReference>
<accession>A0A3D8Q7F7</accession>
<comment type="caution">
    <text evidence="6">The sequence shown here is derived from an EMBL/GenBank/DDBJ whole genome shotgun (WGS) entry which is preliminary data.</text>
</comment>
<dbReference type="PRINTS" id="PR01415">
    <property type="entry name" value="ANKYRIN"/>
</dbReference>
<evidence type="ECO:0000256" key="2">
    <source>
        <dbReference type="ARBA" id="ARBA00023043"/>
    </source>
</evidence>
<keyword evidence="2 3" id="KW-0040">ANK repeat</keyword>
<dbReference type="AlphaFoldDB" id="A0A3D8Q7F7"/>
<evidence type="ECO:0000259" key="4">
    <source>
        <dbReference type="Pfam" id="PF06985"/>
    </source>
</evidence>
<name>A0A3D8Q7F7_9HELO</name>
<feature type="repeat" description="ANK" evidence="3">
    <location>
        <begin position="495"/>
        <end position="527"/>
    </location>
</feature>
<feature type="domain" description="DUF8212" evidence="5">
    <location>
        <begin position="220"/>
        <end position="245"/>
    </location>
</feature>
<dbReference type="PROSITE" id="PS50297">
    <property type="entry name" value="ANK_REP_REGION"/>
    <property type="match status" value="9"/>
</dbReference>
<dbReference type="EMBL" id="PDLN01000022">
    <property type="protein sequence ID" value="RDW57753.1"/>
    <property type="molecule type" value="Genomic_DNA"/>
</dbReference>
<evidence type="ECO:0000256" key="3">
    <source>
        <dbReference type="PROSITE-ProRule" id="PRU00023"/>
    </source>
</evidence>
<dbReference type="SMART" id="SM00248">
    <property type="entry name" value="ANK"/>
    <property type="match status" value="11"/>
</dbReference>
<keyword evidence="7" id="KW-1185">Reference proteome</keyword>
<feature type="domain" description="Heterokaryon incompatibility" evidence="4">
    <location>
        <begin position="26"/>
        <end position="110"/>
    </location>
</feature>
<dbReference type="Gene3D" id="1.25.40.20">
    <property type="entry name" value="Ankyrin repeat-containing domain"/>
    <property type="match status" value="4"/>
</dbReference>
<reference evidence="6 7" key="1">
    <citation type="journal article" date="2018" name="IMA Fungus">
        <title>IMA Genome-F 9: Draft genome sequence of Annulohypoxylon stygium, Aspergillus mulundensis, Berkeleyomyces basicola (syn. Thielaviopsis basicola), Ceratocystis smalleyi, two Cercospora beticola strains, Coleophoma cylindrospora, Fusarium fracticaudum, Phialophora cf. hyalina, and Morchella septimelata.</title>
        <authorList>
            <person name="Wingfield B.D."/>
            <person name="Bills G.F."/>
            <person name="Dong Y."/>
            <person name="Huang W."/>
            <person name="Nel W.J."/>
            <person name="Swalarsk-Parry B.S."/>
            <person name="Vaghefi N."/>
            <person name="Wilken P.M."/>
            <person name="An Z."/>
            <person name="de Beer Z.W."/>
            <person name="De Vos L."/>
            <person name="Chen L."/>
            <person name="Duong T.A."/>
            <person name="Gao Y."/>
            <person name="Hammerbacher A."/>
            <person name="Kikkert J.R."/>
            <person name="Li Y."/>
            <person name="Li H."/>
            <person name="Li K."/>
            <person name="Li Q."/>
            <person name="Liu X."/>
            <person name="Ma X."/>
            <person name="Naidoo K."/>
            <person name="Pethybridge S.J."/>
            <person name="Sun J."/>
            <person name="Steenkamp E.T."/>
            <person name="van der Nest M.A."/>
            <person name="van Wyk S."/>
            <person name="Wingfield M.J."/>
            <person name="Xiong C."/>
            <person name="Yue Q."/>
            <person name="Zhang X."/>
        </authorList>
    </citation>
    <scope>NUCLEOTIDE SEQUENCE [LARGE SCALE GENOMIC DNA]</scope>
    <source>
        <strain evidence="6 7">BP5796</strain>
    </source>
</reference>
<feature type="repeat" description="ANK" evidence="3">
    <location>
        <begin position="528"/>
        <end position="560"/>
    </location>
</feature>
<evidence type="ECO:0000256" key="1">
    <source>
        <dbReference type="ARBA" id="ARBA00022737"/>
    </source>
</evidence>
<gene>
    <name evidence="6" type="ORF">BP5796_12554</name>
</gene>
<dbReference type="InterPro" id="IPR010730">
    <property type="entry name" value="HET"/>
</dbReference>
<dbReference type="InterPro" id="IPR036770">
    <property type="entry name" value="Ankyrin_rpt-contain_sf"/>
</dbReference>
<dbReference type="PROSITE" id="PS50088">
    <property type="entry name" value="ANK_REPEAT"/>
    <property type="match status" value="9"/>
</dbReference>
<feature type="repeat" description="ANK" evidence="3">
    <location>
        <begin position="627"/>
        <end position="659"/>
    </location>
</feature>
<evidence type="ECO:0000259" key="5">
    <source>
        <dbReference type="Pfam" id="PF26640"/>
    </source>
</evidence>
<dbReference type="Pfam" id="PF06985">
    <property type="entry name" value="HET"/>
    <property type="match status" value="1"/>
</dbReference>
<evidence type="ECO:0000313" key="7">
    <source>
        <dbReference type="Proteomes" id="UP000256328"/>
    </source>
</evidence>
<keyword evidence="1" id="KW-0677">Repeat</keyword>
<feature type="repeat" description="ANK" evidence="3">
    <location>
        <begin position="462"/>
        <end position="494"/>
    </location>
</feature>
<dbReference type="SUPFAM" id="SSF48403">
    <property type="entry name" value="Ankyrin repeat"/>
    <property type="match status" value="1"/>
</dbReference>
<proteinExistence type="predicted"/>
<dbReference type="Pfam" id="PF26640">
    <property type="entry name" value="DUF8212"/>
    <property type="match status" value="1"/>
</dbReference>
<dbReference type="OrthoDB" id="20872at2759"/>
<feature type="repeat" description="ANK" evidence="3">
    <location>
        <begin position="726"/>
        <end position="758"/>
    </location>
</feature>
<dbReference type="PANTHER" id="PTHR24198:SF165">
    <property type="entry name" value="ANKYRIN REPEAT-CONTAINING PROTEIN-RELATED"/>
    <property type="match status" value="1"/>
</dbReference>
<sequence length="759" mass="84296">MRLLHTQKSDAGIFEIKEFLDKIPHYAILSHRWGSDEVTLQDIERGCGTDRKGYEKVAKCCAKAKDNGYAYVWIDTCCIDKTSSAELSEAINSMYRWYRDAKLCYAYLADVPLSKADISGSKWFNRGWTLQELIAPPAVIFLDAEWNERGTRTTLQQEISGLTNIPPDILSKSSDLENFSIAQRMSWAARRKTSRVEDKAYCLMGLFGVNMPLIYGEGDRAFLRLQEEIMRISDDYSLFAWKSEDNRGGLLAMSPAAFINSNNIIQSDPFSTHNSPLVISSHGVQLELRFMGIGPQGLGFAILPCKERDGKGEPIAIYVKDLHLTMGQFGRVRSGEFKRLDLSKFRQSQYPIRRIRIRKGHNTNIRRPKPNGQCDNPAPEPYPAATLIQLMSFGNPEALHQAIQSGDESVVWLLLTRSDFEVNRKDKDNRAVLSYAAQEGNEILTRQLLARSGIKTDLADNRGWTALFWAVEKGHKAVVKLLLEKGADLETKDQYGRTPLSWAAANGYEAIVQLLLEKGADLDTKDHDGRTPLSLATENGHEAMIQLLLEKGADLETKNQYGRTPLSLAVEEGHEDIVQLLLEKGADPDTKDHDGWTPLSLAAANGHEAIVQLLLEKGADLDTKNQHGRTPLSLAAEEGHEAIVQLLLEKGADLDTKNQHGRTPLSFATAHRHEAIVQLLLEKGADPDTKDHDGRTPLSLAAEEGHEAIVQLLLEKGADPDTKDQYGQTPLSLATEKKHGAVAQLLLQKGVEAAKKATT</sequence>
<feature type="repeat" description="ANK" evidence="3">
    <location>
        <begin position="561"/>
        <end position="593"/>
    </location>
</feature>
<protein>
    <submittedName>
        <fullName evidence="6">Uncharacterized protein</fullName>
    </submittedName>
</protein>
<dbReference type="Pfam" id="PF12796">
    <property type="entry name" value="Ank_2"/>
    <property type="match status" value="3"/>
</dbReference>